<dbReference type="InterPro" id="IPR036390">
    <property type="entry name" value="WH_DNA-bd_sf"/>
</dbReference>
<dbReference type="Proteomes" id="UP001499851">
    <property type="component" value="Unassembled WGS sequence"/>
</dbReference>
<organism evidence="2 3">
    <name type="scientific">Glycomyces endophyticus</name>
    <dbReference type="NCBI Taxonomy" id="480996"/>
    <lineage>
        <taxon>Bacteria</taxon>
        <taxon>Bacillati</taxon>
        <taxon>Actinomycetota</taxon>
        <taxon>Actinomycetes</taxon>
        <taxon>Glycomycetales</taxon>
        <taxon>Glycomycetaceae</taxon>
        <taxon>Glycomyces</taxon>
    </lineage>
</organism>
<reference evidence="3" key="1">
    <citation type="journal article" date="2019" name="Int. J. Syst. Evol. Microbiol.">
        <title>The Global Catalogue of Microorganisms (GCM) 10K type strain sequencing project: providing services to taxonomists for standard genome sequencing and annotation.</title>
        <authorList>
            <consortium name="The Broad Institute Genomics Platform"/>
            <consortium name="The Broad Institute Genome Sequencing Center for Infectious Disease"/>
            <person name="Wu L."/>
            <person name="Ma J."/>
        </authorList>
    </citation>
    <scope>NUCLEOTIDE SEQUENCE [LARGE SCALE GENOMIC DNA]</scope>
    <source>
        <strain evidence="3">JCM 16001</strain>
    </source>
</reference>
<dbReference type="PROSITE" id="PS50995">
    <property type="entry name" value="HTH_MARR_2"/>
    <property type="match status" value="1"/>
</dbReference>
<keyword evidence="3" id="KW-1185">Reference proteome</keyword>
<dbReference type="Gene3D" id="1.10.10.10">
    <property type="entry name" value="Winged helix-like DNA-binding domain superfamily/Winged helix DNA-binding domain"/>
    <property type="match status" value="1"/>
</dbReference>
<proteinExistence type="predicted"/>
<accession>A0ABP4S3J6</accession>
<feature type="domain" description="HTH marR-type" evidence="1">
    <location>
        <begin position="10"/>
        <end position="146"/>
    </location>
</feature>
<dbReference type="Pfam" id="PF12802">
    <property type="entry name" value="MarR_2"/>
    <property type="match status" value="1"/>
</dbReference>
<dbReference type="InterPro" id="IPR036388">
    <property type="entry name" value="WH-like_DNA-bd_sf"/>
</dbReference>
<dbReference type="PANTHER" id="PTHR33164:SF94">
    <property type="entry name" value="TRANSCRIPTIONAL REGULATORY PROTEIN-RELATED"/>
    <property type="match status" value="1"/>
</dbReference>
<dbReference type="SMART" id="SM00347">
    <property type="entry name" value="HTH_MARR"/>
    <property type="match status" value="1"/>
</dbReference>
<evidence type="ECO:0000313" key="3">
    <source>
        <dbReference type="Proteomes" id="UP001499851"/>
    </source>
</evidence>
<dbReference type="InterPro" id="IPR039422">
    <property type="entry name" value="MarR/SlyA-like"/>
</dbReference>
<gene>
    <name evidence="2" type="ORF">GCM10009830_08790</name>
</gene>
<dbReference type="SUPFAM" id="SSF46785">
    <property type="entry name" value="Winged helix' DNA-binding domain"/>
    <property type="match status" value="1"/>
</dbReference>
<evidence type="ECO:0000313" key="2">
    <source>
        <dbReference type="EMBL" id="GAA1665461.1"/>
    </source>
</evidence>
<dbReference type="EMBL" id="BAAAQF010000004">
    <property type="protein sequence ID" value="GAA1665461.1"/>
    <property type="molecule type" value="Genomic_DNA"/>
</dbReference>
<protein>
    <submittedName>
        <fullName evidence="2">MarR family winged helix-turn-helix transcriptional regulator</fullName>
    </submittedName>
</protein>
<sequence>MPVSTRDGVDDSIRELLLHMPRMVGRAKRLPVPERVRSLELSPRHLSLLALLLFDGPATVNDLAARLEVAPTTVSLMVGELSRKHVLERREDDADRRRRIVSITAEMRPEIQDWLAGSAAAWRTALAPLTPAERRTFVDTLLTYERALDDQGATG</sequence>
<dbReference type="PANTHER" id="PTHR33164">
    <property type="entry name" value="TRANSCRIPTIONAL REGULATOR, MARR FAMILY"/>
    <property type="match status" value="1"/>
</dbReference>
<name>A0ABP4S3J6_9ACTN</name>
<dbReference type="InterPro" id="IPR000835">
    <property type="entry name" value="HTH_MarR-typ"/>
</dbReference>
<comment type="caution">
    <text evidence="2">The sequence shown here is derived from an EMBL/GenBank/DDBJ whole genome shotgun (WGS) entry which is preliminary data.</text>
</comment>
<evidence type="ECO:0000259" key="1">
    <source>
        <dbReference type="PROSITE" id="PS50995"/>
    </source>
</evidence>